<evidence type="ECO:0000313" key="3">
    <source>
        <dbReference type="Proteomes" id="UP000775877"/>
    </source>
</evidence>
<name>A0A955IAA6_9BACT</name>
<dbReference type="SMART" id="SM00400">
    <property type="entry name" value="ZnF_CHCC"/>
    <property type="match status" value="1"/>
</dbReference>
<accession>A0A955IAA6</accession>
<dbReference type="InterPro" id="IPR002694">
    <property type="entry name" value="Znf_CHC2"/>
</dbReference>
<dbReference type="SUPFAM" id="SSF57783">
    <property type="entry name" value="Zinc beta-ribbon"/>
    <property type="match status" value="1"/>
</dbReference>
<reference evidence="2" key="2">
    <citation type="journal article" date="2021" name="Microbiome">
        <title>Successional dynamics and alternative stable states in a saline activated sludge microbial community over 9 years.</title>
        <authorList>
            <person name="Wang Y."/>
            <person name="Ye J."/>
            <person name="Ju F."/>
            <person name="Liu L."/>
            <person name="Boyd J.A."/>
            <person name="Deng Y."/>
            <person name="Parks D.H."/>
            <person name="Jiang X."/>
            <person name="Yin X."/>
            <person name="Woodcroft B.J."/>
            <person name="Tyson G.W."/>
            <person name="Hugenholtz P."/>
            <person name="Polz M.F."/>
            <person name="Zhang T."/>
        </authorList>
    </citation>
    <scope>NUCLEOTIDE SEQUENCE</scope>
    <source>
        <strain evidence="2">HKST-UBA13</strain>
    </source>
</reference>
<feature type="domain" description="Zinc finger CHC2-type" evidence="1">
    <location>
        <begin position="31"/>
        <end position="85"/>
    </location>
</feature>
<gene>
    <name evidence="2" type="ORF">KC678_01535</name>
</gene>
<dbReference type="EMBL" id="JAGQLJ010000031">
    <property type="protein sequence ID" value="MCA9380924.1"/>
    <property type="molecule type" value="Genomic_DNA"/>
</dbReference>
<dbReference type="AlphaFoldDB" id="A0A955IAA6"/>
<dbReference type="GO" id="GO:0006260">
    <property type="term" value="P:DNA replication"/>
    <property type="evidence" value="ECO:0007669"/>
    <property type="project" value="InterPro"/>
</dbReference>
<proteinExistence type="predicted"/>
<dbReference type="Pfam" id="PF01807">
    <property type="entry name" value="Zn_ribbon_DnaG"/>
    <property type="match status" value="1"/>
</dbReference>
<dbReference type="InterPro" id="IPR036977">
    <property type="entry name" value="DNA_primase_Znf_CHC2"/>
</dbReference>
<dbReference type="GO" id="GO:0003677">
    <property type="term" value="F:DNA binding"/>
    <property type="evidence" value="ECO:0007669"/>
    <property type="project" value="InterPro"/>
</dbReference>
<dbReference type="Proteomes" id="UP000775877">
    <property type="component" value="Unassembled WGS sequence"/>
</dbReference>
<dbReference type="Gene3D" id="3.90.580.10">
    <property type="entry name" value="Zinc finger, CHC2-type domain"/>
    <property type="match status" value="1"/>
</dbReference>
<evidence type="ECO:0000259" key="1">
    <source>
        <dbReference type="SMART" id="SM00400"/>
    </source>
</evidence>
<organism evidence="2 3">
    <name type="scientific">Candidatus Dojkabacteria bacterium</name>
    <dbReference type="NCBI Taxonomy" id="2099670"/>
    <lineage>
        <taxon>Bacteria</taxon>
        <taxon>Candidatus Dojkabacteria</taxon>
    </lineage>
</organism>
<comment type="caution">
    <text evidence="2">The sequence shown here is derived from an EMBL/GenBank/DDBJ whole genome shotgun (WGS) entry which is preliminary data.</text>
</comment>
<dbReference type="GO" id="GO:0008270">
    <property type="term" value="F:zinc ion binding"/>
    <property type="evidence" value="ECO:0007669"/>
    <property type="project" value="InterPro"/>
</dbReference>
<sequence>MKAIELKEKVSLKDYLYTHNFSVKEYKKPFLCKFHEDHNPSAAIYNTNKGDFYICFACGVKGDIFDIVGLVENLPRFKDQYKFLKEMYENRT</sequence>
<protein>
    <recommendedName>
        <fullName evidence="1">Zinc finger CHC2-type domain-containing protein</fullName>
    </recommendedName>
</protein>
<reference evidence="2" key="1">
    <citation type="submission" date="2020-04" db="EMBL/GenBank/DDBJ databases">
        <authorList>
            <person name="Zhang T."/>
        </authorList>
    </citation>
    <scope>NUCLEOTIDE SEQUENCE</scope>
    <source>
        <strain evidence="2">HKST-UBA13</strain>
    </source>
</reference>
<dbReference type="GO" id="GO:0003899">
    <property type="term" value="F:DNA-directed RNA polymerase activity"/>
    <property type="evidence" value="ECO:0007669"/>
    <property type="project" value="InterPro"/>
</dbReference>
<evidence type="ECO:0000313" key="2">
    <source>
        <dbReference type="EMBL" id="MCA9380924.1"/>
    </source>
</evidence>